<gene>
    <name evidence="2" type="ORF">M9Y10_020530</name>
    <name evidence="3" type="ORF">M9Y10_031494</name>
</gene>
<name>A0ABR2H0X1_9EUKA</name>
<keyword evidence="4" id="KW-1185">Reference proteome</keyword>
<feature type="region of interest" description="Disordered" evidence="1">
    <location>
        <begin position="44"/>
        <end position="84"/>
    </location>
</feature>
<dbReference type="Proteomes" id="UP001470230">
    <property type="component" value="Unassembled WGS sequence"/>
</dbReference>
<evidence type="ECO:0000313" key="3">
    <source>
        <dbReference type="EMBL" id="KAK8839786.1"/>
    </source>
</evidence>
<dbReference type="EMBL" id="JAPFFF010000263">
    <property type="protein sequence ID" value="KAK8834941.1"/>
    <property type="molecule type" value="Genomic_DNA"/>
</dbReference>
<organism evidence="3 4">
    <name type="scientific">Tritrichomonas musculus</name>
    <dbReference type="NCBI Taxonomy" id="1915356"/>
    <lineage>
        <taxon>Eukaryota</taxon>
        <taxon>Metamonada</taxon>
        <taxon>Parabasalia</taxon>
        <taxon>Tritrichomonadida</taxon>
        <taxon>Tritrichomonadidae</taxon>
        <taxon>Tritrichomonas</taxon>
    </lineage>
</organism>
<sequence length="170" mass="19435">MTKITIQIGDEAIIFPLDERENLVATSSERKMLIEKMKNIIGSSSENCKKSTEKETHQNDHSESHKNKKALSSKKDLLNNELNDDKNTCVSTENSFSENLSATRNNNISFNQVFDNDESLSEQNINNKENELSFDNSYPTFIDTSLFFIDEEDLANSDDKSNNFFAEYLL</sequence>
<proteinExistence type="predicted"/>
<feature type="compositionally biased region" description="Basic and acidic residues" evidence="1">
    <location>
        <begin position="47"/>
        <end position="65"/>
    </location>
</feature>
<reference evidence="3 4" key="1">
    <citation type="submission" date="2024-04" db="EMBL/GenBank/DDBJ databases">
        <title>Tritrichomonas musculus Genome.</title>
        <authorList>
            <person name="Alves-Ferreira E."/>
            <person name="Grigg M."/>
            <person name="Lorenzi H."/>
            <person name="Galac M."/>
        </authorList>
    </citation>
    <scope>NUCLEOTIDE SEQUENCE [LARGE SCALE GENOMIC DNA]</scope>
    <source>
        <strain evidence="3 4">EAF2021</strain>
    </source>
</reference>
<evidence type="ECO:0000256" key="1">
    <source>
        <dbReference type="SAM" id="MobiDB-lite"/>
    </source>
</evidence>
<dbReference type="EMBL" id="JAPFFF010000050">
    <property type="protein sequence ID" value="KAK8839786.1"/>
    <property type="molecule type" value="Genomic_DNA"/>
</dbReference>
<evidence type="ECO:0000313" key="4">
    <source>
        <dbReference type="Proteomes" id="UP001470230"/>
    </source>
</evidence>
<comment type="caution">
    <text evidence="3">The sequence shown here is derived from an EMBL/GenBank/DDBJ whole genome shotgun (WGS) entry which is preliminary data.</text>
</comment>
<accession>A0ABR2H0X1</accession>
<feature type="compositionally biased region" description="Basic and acidic residues" evidence="1">
    <location>
        <begin position="73"/>
        <end position="84"/>
    </location>
</feature>
<protein>
    <submittedName>
        <fullName evidence="3">Uncharacterized protein</fullName>
    </submittedName>
</protein>
<evidence type="ECO:0000313" key="2">
    <source>
        <dbReference type="EMBL" id="KAK8834941.1"/>
    </source>
</evidence>